<accession>A0A1D1UVI3</accession>
<keyword evidence="5" id="KW-0256">Endoplasmic reticulum</keyword>
<dbReference type="Proteomes" id="UP000186922">
    <property type="component" value="Unassembled WGS sequence"/>
</dbReference>
<dbReference type="PANTHER" id="PTHR13254:SF0">
    <property type="entry name" value="GOLGIN SUBFAMILY A MEMBER 7_ERF4 DOMAIN-CONTAINING PROTEIN"/>
    <property type="match status" value="1"/>
</dbReference>
<evidence type="ECO:0000256" key="6">
    <source>
        <dbReference type="ARBA" id="ARBA00023136"/>
    </source>
</evidence>
<dbReference type="GO" id="GO:0006612">
    <property type="term" value="P:protein targeting to membrane"/>
    <property type="evidence" value="ECO:0007669"/>
    <property type="project" value="TreeGrafter"/>
</dbReference>
<comment type="similarity">
    <text evidence="2">Belongs to the ERF4 family.</text>
</comment>
<name>A0A1D1UVI3_RAMVA</name>
<dbReference type="Pfam" id="PF10256">
    <property type="entry name" value="Erf4"/>
    <property type="match status" value="1"/>
</dbReference>
<comment type="caution">
    <text evidence="9">The sequence shown here is derived from an EMBL/GenBank/DDBJ whole genome shotgun (WGS) entry which is preliminary data.</text>
</comment>
<dbReference type="STRING" id="947166.A0A1D1UVI3"/>
<dbReference type="AlphaFoldDB" id="A0A1D1UVI3"/>
<reference evidence="9 10" key="1">
    <citation type="journal article" date="2016" name="Nat. Commun.">
        <title>Extremotolerant tardigrade genome and improved radiotolerance of human cultured cells by tardigrade-unique protein.</title>
        <authorList>
            <person name="Hashimoto T."/>
            <person name="Horikawa D.D."/>
            <person name="Saito Y."/>
            <person name="Kuwahara H."/>
            <person name="Kozuka-Hata H."/>
            <person name="Shin-I T."/>
            <person name="Minakuchi Y."/>
            <person name="Ohishi K."/>
            <person name="Motoyama A."/>
            <person name="Aizu T."/>
            <person name="Enomoto A."/>
            <person name="Kondo K."/>
            <person name="Tanaka S."/>
            <person name="Hara Y."/>
            <person name="Koshikawa S."/>
            <person name="Sagara H."/>
            <person name="Miura T."/>
            <person name="Yokobori S."/>
            <person name="Miyagawa K."/>
            <person name="Suzuki Y."/>
            <person name="Kubo T."/>
            <person name="Oyama M."/>
            <person name="Kohara Y."/>
            <person name="Fujiyama A."/>
            <person name="Arakawa K."/>
            <person name="Katayama T."/>
            <person name="Toyoda A."/>
            <person name="Kunieda T."/>
        </authorList>
    </citation>
    <scope>NUCLEOTIDE SEQUENCE [LARGE SCALE GENOMIC DNA]</scope>
    <source>
        <strain evidence="9 10">YOKOZUNA-1</strain>
    </source>
</reference>
<evidence type="ECO:0000259" key="8">
    <source>
        <dbReference type="Pfam" id="PF10256"/>
    </source>
</evidence>
<evidence type="ECO:0000256" key="4">
    <source>
        <dbReference type="ARBA" id="ARBA00018463"/>
    </source>
</evidence>
<evidence type="ECO:0000256" key="7">
    <source>
        <dbReference type="SAM" id="MobiDB-lite"/>
    </source>
</evidence>
<gene>
    <name evidence="9" type="primary">RvY_04542-1</name>
    <name evidence="9" type="synonym">RvY_04542.1</name>
    <name evidence="9" type="ORF">RvY_04542</name>
</gene>
<organism evidence="9 10">
    <name type="scientific">Ramazzottius varieornatus</name>
    <name type="common">Water bear</name>
    <name type="synonym">Tardigrade</name>
    <dbReference type="NCBI Taxonomy" id="947166"/>
    <lineage>
        <taxon>Eukaryota</taxon>
        <taxon>Metazoa</taxon>
        <taxon>Ecdysozoa</taxon>
        <taxon>Tardigrada</taxon>
        <taxon>Eutardigrada</taxon>
        <taxon>Parachela</taxon>
        <taxon>Hypsibioidea</taxon>
        <taxon>Ramazzottiidae</taxon>
        <taxon>Ramazzottius</taxon>
    </lineage>
</organism>
<evidence type="ECO:0000313" key="10">
    <source>
        <dbReference type="Proteomes" id="UP000186922"/>
    </source>
</evidence>
<feature type="region of interest" description="Disordered" evidence="7">
    <location>
        <begin position="1"/>
        <end position="20"/>
    </location>
</feature>
<dbReference type="InterPro" id="IPR051371">
    <property type="entry name" value="Ras_palmitoyltransferase"/>
</dbReference>
<evidence type="ECO:0000256" key="3">
    <source>
        <dbReference type="ARBA" id="ARBA00011396"/>
    </source>
</evidence>
<evidence type="ECO:0000256" key="2">
    <source>
        <dbReference type="ARBA" id="ARBA00007732"/>
    </source>
</evidence>
<dbReference type="GO" id="GO:0005789">
    <property type="term" value="C:endoplasmic reticulum membrane"/>
    <property type="evidence" value="ECO:0007669"/>
    <property type="project" value="UniProtKB-SubCell"/>
</dbReference>
<evidence type="ECO:0000313" key="9">
    <source>
        <dbReference type="EMBL" id="GAU92465.1"/>
    </source>
</evidence>
<evidence type="ECO:0000256" key="1">
    <source>
        <dbReference type="ARBA" id="ARBA00004406"/>
    </source>
</evidence>
<dbReference type="PANTHER" id="PTHR13254">
    <property type="entry name" value="GOLGI AUTOANTIGEN, GOLGIN SUBFAMILY A, 7"/>
    <property type="match status" value="1"/>
</dbReference>
<feature type="domain" description="Golgin subfamily A member 7/ERF4" evidence="8">
    <location>
        <begin position="30"/>
        <end position="141"/>
    </location>
</feature>
<protein>
    <recommendedName>
        <fullName evidence="4">Ras modification protein ERF4</fullName>
    </recommendedName>
</protein>
<dbReference type="EMBL" id="BDGG01000002">
    <property type="protein sequence ID" value="GAU92465.1"/>
    <property type="molecule type" value="Genomic_DNA"/>
</dbReference>
<dbReference type="InterPro" id="IPR019383">
    <property type="entry name" value="Golgin_A_7/ERF4"/>
</dbReference>
<dbReference type="GO" id="GO:0002178">
    <property type="term" value="C:palmitoyltransferase complex"/>
    <property type="evidence" value="ECO:0007669"/>
    <property type="project" value="TreeGrafter"/>
</dbReference>
<dbReference type="OrthoDB" id="2190159at2759"/>
<proteinExistence type="inferred from homology"/>
<comment type="subcellular location">
    <subcellularLocation>
        <location evidence="1">Endoplasmic reticulum membrane</location>
        <topology evidence="1">Peripheral membrane protein</topology>
    </subcellularLocation>
</comment>
<comment type="subunit">
    <text evidence="3">Interacts with ERF2.</text>
</comment>
<feature type="compositionally biased region" description="Polar residues" evidence="7">
    <location>
        <begin position="1"/>
        <end position="14"/>
    </location>
</feature>
<sequence length="145" mass="16759">MDGYTSQPHSSNGKASGYGYPMTQSPRFTVFIERDYSQGIQVKFQEKFPPELDGKMDPTTFQTIIQRLNEIYEDAETPNCATAWENCIGCCTCYMAFLFMESRYNKFLKKARAYIAEQNRQLSSSGITIVDPYERGMRLIEIRVR</sequence>
<evidence type="ECO:0000256" key="5">
    <source>
        <dbReference type="ARBA" id="ARBA00022824"/>
    </source>
</evidence>
<keyword evidence="6" id="KW-0472">Membrane</keyword>
<keyword evidence="10" id="KW-1185">Reference proteome</keyword>